<sequence>MKHIISIIILSLVLFSCAKEESDDSATTELEGTWVTSCNVYSDSLYRKLTTIVSGTNFTVNYEYFSDSSCTTAASKWVDTQTSLSIGDAMVFSTYGASGGSGHQFTVYHNSTTAEWQNASDVSWANTNSYCGETDWELNVAQDVSGKTCGSSTEWSSGITIYGLYILDGNKFMPSYDEDSYPSSVSSADSNTFIKQ</sequence>
<name>A0A382VS51_9ZZZZ</name>
<gene>
    <name evidence="1" type="ORF">METZ01_LOCUS402108</name>
</gene>
<dbReference type="EMBL" id="UINC01154139">
    <property type="protein sequence ID" value="SVD49254.1"/>
    <property type="molecule type" value="Genomic_DNA"/>
</dbReference>
<proteinExistence type="predicted"/>
<evidence type="ECO:0000313" key="1">
    <source>
        <dbReference type="EMBL" id="SVD49254.1"/>
    </source>
</evidence>
<dbReference type="PROSITE" id="PS51257">
    <property type="entry name" value="PROKAR_LIPOPROTEIN"/>
    <property type="match status" value="1"/>
</dbReference>
<protein>
    <submittedName>
        <fullName evidence="1">Uncharacterized protein</fullName>
    </submittedName>
</protein>
<dbReference type="AlphaFoldDB" id="A0A382VS51"/>
<reference evidence="1" key="1">
    <citation type="submission" date="2018-05" db="EMBL/GenBank/DDBJ databases">
        <authorList>
            <person name="Lanie J.A."/>
            <person name="Ng W.-L."/>
            <person name="Kazmierczak K.M."/>
            <person name="Andrzejewski T.M."/>
            <person name="Davidsen T.M."/>
            <person name="Wayne K.J."/>
            <person name="Tettelin H."/>
            <person name="Glass J.I."/>
            <person name="Rusch D."/>
            <person name="Podicherti R."/>
            <person name="Tsui H.-C.T."/>
            <person name="Winkler M.E."/>
        </authorList>
    </citation>
    <scope>NUCLEOTIDE SEQUENCE</scope>
</reference>
<accession>A0A382VS51</accession>
<organism evidence="1">
    <name type="scientific">marine metagenome</name>
    <dbReference type="NCBI Taxonomy" id="408172"/>
    <lineage>
        <taxon>unclassified sequences</taxon>
        <taxon>metagenomes</taxon>
        <taxon>ecological metagenomes</taxon>
    </lineage>
</organism>